<accession>A0A8H5M778</accession>
<comment type="caution">
    <text evidence="3">The sequence shown here is derived from an EMBL/GenBank/DDBJ whole genome shotgun (WGS) entry which is preliminary data.</text>
</comment>
<keyword evidence="1" id="KW-0175">Coiled coil</keyword>
<dbReference type="Proteomes" id="UP000565441">
    <property type="component" value="Unassembled WGS sequence"/>
</dbReference>
<feature type="compositionally biased region" description="Low complexity" evidence="2">
    <location>
        <begin position="12"/>
        <end position="25"/>
    </location>
</feature>
<reference evidence="3 4" key="1">
    <citation type="journal article" date="2020" name="ISME J.">
        <title>Uncovering the hidden diversity of litter-decomposition mechanisms in mushroom-forming fungi.</title>
        <authorList>
            <person name="Floudas D."/>
            <person name="Bentzer J."/>
            <person name="Ahren D."/>
            <person name="Johansson T."/>
            <person name="Persson P."/>
            <person name="Tunlid A."/>
        </authorList>
    </citation>
    <scope>NUCLEOTIDE SEQUENCE [LARGE SCALE GENOMIC DNA]</scope>
    <source>
        <strain evidence="3 4">CBS 661.87</strain>
    </source>
</reference>
<organism evidence="3 4">
    <name type="scientific">Tricholomella constricta</name>
    <dbReference type="NCBI Taxonomy" id="117010"/>
    <lineage>
        <taxon>Eukaryota</taxon>
        <taxon>Fungi</taxon>
        <taxon>Dikarya</taxon>
        <taxon>Basidiomycota</taxon>
        <taxon>Agaricomycotina</taxon>
        <taxon>Agaricomycetes</taxon>
        <taxon>Agaricomycetidae</taxon>
        <taxon>Agaricales</taxon>
        <taxon>Tricholomatineae</taxon>
        <taxon>Lyophyllaceae</taxon>
        <taxon>Tricholomella</taxon>
    </lineage>
</organism>
<evidence type="ECO:0000313" key="4">
    <source>
        <dbReference type="Proteomes" id="UP000565441"/>
    </source>
</evidence>
<evidence type="ECO:0000256" key="2">
    <source>
        <dbReference type="SAM" id="MobiDB-lite"/>
    </source>
</evidence>
<dbReference type="AlphaFoldDB" id="A0A8H5M778"/>
<dbReference type="EMBL" id="JAACJP010000006">
    <property type="protein sequence ID" value="KAF5383825.1"/>
    <property type="molecule type" value="Genomic_DNA"/>
</dbReference>
<evidence type="ECO:0000313" key="3">
    <source>
        <dbReference type="EMBL" id="KAF5383825.1"/>
    </source>
</evidence>
<proteinExistence type="predicted"/>
<protein>
    <submittedName>
        <fullName evidence="3">Uncharacterized protein</fullName>
    </submittedName>
</protein>
<feature type="region of interest" description="Disordered" evidence="2">
    <location>
        <begin position="10"/>
        <end position="31"/>
    </location>
</feature>
<evidence type="ECO:0000256" key="1">
    <source>
        <dbReference type="SAM" id="Coils"/>
    </source>
</evidence>
<name>A0A8H5M778_9AGAR</name>
<feature type="coiled-coil region" evidence="1">
    <location>
        <begin position="88"/>
        <end position="138"/>
    </location>
</feature>
<sequence>MAVAEVEVVRVQGPSTQSPSQSQSSLNGAVSESPAKYDFEIDRTTPGIIWIPHSKTDTERKCESFLLTLHPFPQLTVFIAKAKNTSLLENIQGDMEILKQELEDVKAEHWQTNIKEMIKGLETERVKVRKVIDGLKTERVKNKEVPAAWETCDRMAQAINNLVKIAVFTSQDDNGIQAARYVWDNRVTKGTKYRYRTIALAHGLVAGNIWRGS</sequence>
<keyword evidence="4" id="KW-1185">Reference proteome</keyword>
<gene>
    <name evidence="3" type="ORF">D9615_003835</name>
</gene>